<evidence type="ECO:0000256" key="1">
    <source>
        <dbReference type="SAM" id="MobiDB-lite"/>
    </source>
</evidence>
<keyword evidence="3" id="KW-1185">Reference proteome</keyword>
<accession>A0A484AS45</accession>
<feature type="region of interest" description="Disordered" evidence="1">
    <location>
        <begin position="65"/>
        <end position="89"/>
    </location>
</feature>
<feature type="compositionally biased region" description="Low complexity" evidence="1">
    <location>
        <begin position="68"/>
        <end position="89"/>
    </location>
</feature>
<sequence length="89" mass="9073">MLPPVTAVNCNGSSSSVSSSGSSSGSIQQPMGQHCRRLTSLALAPTPRVTFGKVKCEHSARELCHAKSSSSSSSSSTNSTTSNSIKSKA</sequence>
<dbReference type="Proteomes" id="UP000295192">
    <property type="component" value="Unassembled WGS sequence"/>
</dbReference>
<feature type="compositionally biased region" description="Low complexity" evidence="1">
    <location>
        <begin position="12"/>
        <end position="26"/>
    </location>
</feature>
<comment type="caution">
    <text evidence="2">The sequence shown here is derived from an EMBL/GenBank/DDBJ whole genome shotgun (WGS) entry which is preliminary data.</text>
</comment>
<proteinExistence type="predicted"/>
<evidence type="ECO:0000313" key="3">
    <source>
        <dbReference type="Proteomes" id="UP000295192"/>
    </source>
</evidence>
<dbReference type="AlphaFoldDB" id="A0A484AS45"/>
<feature type="region of interest" description="Disordered" evidence="1">
    <location>
        <begin position="1"/>
        <end position="33"/>
    </location>
</feature>
<reference evidence="2 3" key="1">
    <citation type="journal article" date="2019" name="J. Hered.">
        <title>An Improved Genome Assembly for Drosophila navojoa, the Basal Species in the mojavensis Cluster.</title>
        <authorList>
            <person name="Vanderlinde T."/>
            <person name="Dupim E.G."/>
            <person name="Nazario-Yepiz N.O."/>
            <person name="Carvalho A.B."/>
        </authorList>
    </citation>
    <scope>NUCLEOTIDE SEQUENCE [LARGE SCALE GENOMIC DNA]</scope>
    <source>
        <strain evidence="2">Navoj_Jal97</strain>
        <tissue evidence="2">Whole organism</tissue>
    </source>
</reference>
<protein>
    <submittedName>
        <fullName evidence="2">Uncharacterized protein</fullName>
    </submittedName>
</protein>
<gene>
    <name evidence="2" type="ORF">AWZ03_014081</name>
</gene>
<evidence type="ECO:0000313" key="2">
    <source>
        <dbReference type="EMBL" id="TDG39497.1"/>
    </source>
</evidence>
<dbReference type="EMBL" id="LSRL02001005">
    <property type="protein sequence ID" value="TDG39497.1"/>
    <property type="molecule type" value="Genomic_DNA"/>
</dbReference>
<organism evidence="2 3">
    <name type="scientific">Drosophila navojoa</name>
    <name type="common">Fruit fly</name>
    <dbReference type="NCBI Taxonomy" id="7232"/>
    <lineage>
        <taxon>Eukaryota</taxon>
        <taxon>Metazoa</taxon>
        <taxon>Ecdysozoa</taxon>
        <taxon>Arthropoda</taxon>
        <taxon>Hexapoda</taxon>
        <taxon>Insecta</taxon>
        <taxon>Pterygota</taxon>
        <taxon>Neoptera</taxon>
        <taxon>Endopterygota</taxon>
        <taxon>Diptera</taxon>
        <taxon>Brachycera</taxon>
        <taxon>Muscomorpha</taxon>
        <taxon>Ephydroidea</taxon>
        <taxon>Drosophilidae</taxon>
        <taxon>Drosophila</taxon>
    </lineage>
</organism>
<name>A0A484AS45_DRONA</name>